<dbReference type="GeneID" id="93693440"/>
<dbReference type="Proteomes" id="UP000016662">
    <property type="component" value="Unassembled WGS sequence"/>
</dbReference>
<comment type="caution">
    <text evidence="9">The sequence shown here is derived from an EMBL/GenBank/DDBJ whole genome shotgun (WGS) entry which is preliminary data.</text>
</comment>
<sequence length="398" mass="42854">MLTLDKIYQASHVLRSVIRKTDLIQAPKLCPDCNLFLKTENLQVTGSFKVRGAYYMMSQLTEEEKARGVIACSAGNHAQGVALAAAKNHMKALICLPDGAPISKVEATKSYGAEVCMVKGVYDDAYNKAVELQKEHNYTFVHPFDNENVIAGQGTIGLEILDQMADVDAVIVPIGGGGLISGVAFAIKQLNPNIKVYGVQASGAPSMYESIHNDKITCLDSVSTIADGIAVKEPGPHTFEYVKKYVDDIVTVTDDEISAAILALIEKQKLIAEGAGAASVAAAMFHKVPVEGKKVVCLVSGGNIDVTILSRVIKRGLLMSGRSCMLNIELLDKPGQLKDVSRIIADLGGNVISIHHERANEGSDINGCFLRITMETRDYAHIQEIRSALMEAGFHLVD</sequence>
<dbReference type="Pfam" id="PF01842">
    <property type="entry name" value="ACT"/>
    <property type="match status" value="1"/>
</dbReference>
<keyword evidence="7" id="KW-0547">Nucleotide-binding</keyword>
<dbReference type="eggNOG" id="COG1171">
    <property type="taxonomic scope" value="Bacteria"/>
</dbReference>
<dbReference type="UniPathway" id="UPA00052">
    <property type="reaction ID" value="UER00507"/>
</dbReference>
<dbReference type="InterPro" id="IPR001926">
    <property type="entry name" value="TrpB-like_PALP"/>
</dbReference>
<proteinExistence type="inferred from homology"/>
<dbReference type="GO" id="GO:0009097">
    <property type="term" value="P:isoleucine biosynthetic process"/>
    <property type="evidence" value="ECO:0007669"/>
    <property type="project" value="TreeGrafter"/>
</dbReference>
<dbReference type="RefSeq" id="WP_021680355.1">
    <property type="nucleotide sequence ID" value="NZ_KI260286.1"/>
</dbReference>
<keyword evidence="5 7" id="KW-0456">Lyase</keyword>
<comment type="subunit">
    <text evidence="7">In the native structure, TdcB is in a dimeric form, whereas in the TdcB-AMP complex, it exists in a tetrameric form (dimer of dimers).</text>
</comment>
<name>U2M6W3_9FIRM</name>
<dbReference type="CDD" id="cd04886">
    <property type="entry name" value="ACT_ThrD-II-like"/>
    <property type="match status" value="1"/>
</dbReference>
<protein>
    <recommendedName>
        <fullName evidence="7">L-threonine dehydratase catabolic TdcB</fullName>
        <ecNumber evidence="7">4.3.1.19</ecNumber>
    </recommendedName>
    <alternativeName>
        <fullName evidence="7">Threonine deaminase</fullName>
    </alternativeName>
</protein>
<dbReference type="Gene3D" id="3.30.70.260">
    <property type="match status" value="1"/>
</dbReference>
<dbReference type="SUPFAM" id="SSF55021">
    <property type="entry name" value="ACT-like"/>
    <property type="match status" value="1"/>
</dbReference>
<evidence type="ECO:0000256" key="5">
    <source>
        <dbReference type="ARBA" id="ARBA00023239"/>
    </source>
</evidence>
<dbReference type="STRING" id="411473.RUMCAL_00117"/>
<comment type="similarity">
    <text evidence="3 7">Belongs to the serine/threonine dehydratase family.</text>
</comment>
<dbReference type="GO" id="GO:0070689">
    <property type="term" value="P:L-threonine catabolic process to propionate"/>
    <property type="evidence" value="ECO:0007669"/>
    <property type="project" value="UniProtKB-UniPathway"/>
</dbReference>
<keyword evidence="10" id="KW-1185">Reference proteome</keyword>
<accession>U2M6W3</accession>
<evidence type="ECO:0000313" key="10">
    <source>
        <dbReference type="Proteomes" id="UP000016662"/>
    </source>
</evidence>
<comment type="function">
    <text evidence="6 7">Catalyzes the anaerobic formation of alpha-ketobutyrate and ammonia from threonine in a two-step reaction. The first step involved a dehydration of threonine and a production of enamine intermediates (aminocrotonate), which tautomerizes to its imine form (iminobutyrate). Both intermediates are unstable and short-lived. The second step is the nonenzymatic hydrolysis of the enamine/imine intermediates to form 2-ketobutyrate and free ammonia. In the low water environment of the cell, the second step is accelerated by RidA.</text>
</comment>
<evidence type="ECO:0000256" key="1">
    <source>
        <dbReference type="ARBA" id="ARBA00001274"/>
    </source>
</evidence>
<comment type="pathway">
    <text evidence="7">Amino-acid degradation; L-threonine degradation via propanoate pathway; propanoate from L-threonine: step 1/4.</text>
</comment>
<dbReference type="GO" id="GO:0004794">
    <property type="term" value="F:threonine deaminase activity"/>
    <property type="evidence" value="ECO:0007669"/>
    <property type="project" value="UniProtKB-EC"/>
</dbReference>
<dbReference type="AlphaFoldDB" id="U2M6W3"/>
<reference evidence="9 10" key="1">
    <citation type="submission" date="2013-07" db="EMBL/GenBank/DDBJ databases">
        <authorList>
            <person name="Weinstock G."/>
            <person name="Sodergren E."/>
            <person name="Wylie T."/>
            <person name="Fulton L."/>
            <person name="Fulton R."/>
            <person name="Fronick C."/>
            <person name="O'Laughlin M."/>
            <person name="Godfrey J."/>
            <person name="Miner T."/>
            <person name="Herter B."/>
            <person name="Appelbaum E."/>
            <person name="Cordes M."/>
            <person name="Lek S."/>
            <person name="Wollam A."/>
            <person name="Pepin K.H."/>
            <person name="Palsikar V.B."/>
            <person name="Mitreva M."/>
            <person name="Wilson R.K."/>
        </authorList>
    </citation>
    <scope>NUCLEOTIDE SEQUENCE [LARGE SCALE GENOMIC DNA]</scope>
    <source>
        <strain evidence="9 10">ATCC 27760</strain>
    </source>
</reference>
<dbReference type="GO" id="GO:0006565">
    <property type="term" value="P:L-serine catabolic process"/>
    <property type="evidence" value="ECO:0007669"/>
    <property type="project" value="TreeGrafter"/>
</dbReference>
<dbReference type="EMBL" id="AWVF01000017">
    <property type="protein sequence ID" value="ERJ97484.1"/>
    <property type="molecule type" value="Genomic_DNA"/>
</dbReference>
<dbReference type="NCBIfam" id="TIGR01127">
    <property type="entry name" value="ilvA_1Cterm"/>
    <property type="match status" value="1"/>
</dbReference>
<evidence type="ECO:0000256" key="2">
    <source>
        <dbReference type="ARBA" id="ARBA00001933"/>
    </source>
</evidence>
<dbReference type="InterPro" id="IPR005789">
    <property type="entry name" value="Thr_deHydtase_catblc"/>
</dbReference>
<evidence type="ECO:0000256" key="7">
    <source>
        <dbReference type="RuleBase" id="RU363083"/>
    </source>
</evidence>
<dbReference type="PANTHER" id="PTHR48078:SF6">
    <property type="entry name" value="L-THREONINE DEHYDRATASE CATABOLIC TDCB"/>
    <property type="match status" value="1"/>
</dbReference>
<dbReference type="EC" id="4.3.1.19" evidence="7"/>
<dbReference type="InterPro" id="IPR050147">
    <property type="entry name" value="Ser/Thr_Dehydratase"/>
</dbReference>
<evidence type="ECO:0000313" key="9">
    <source>
        <dbReference type="EMBL" id="ERJ97484.1"/>
    </source>
</evidence>
<dbReference type="InterPro" id="IPR045865">
    <property type="entry name" value="ACT-like_dom_sf"/>
</dbReference>
<evidence type="ECO:0000256" key="3">
    <source>
        <dbReference type="ARBA" id="ARBA00010869"/>
    </source>
</evidence>
<comment type="cofactor">
    <cofactor evidence="2 7">
        <name>pyridoxal 5'-phosphate</name>
        <dbReference type="ChEBI" id="CHEBI:597326"/>
    </cofactor>
</comment>
<comment type="catalytic activity">
    <reaction evidence="1 7">
        <text>L-threonine = 2-oxobutanoate + NH4(+)</text>
        <dbReference type="Rhea" id="RHEA:22108"/>
        <dbReference type="ChEBI" id="CHEBI:16763"/>
        <dbReference type="ChEBI" id="CHEBI:28938"/>
        <dbReference type="ChEBI" id="CHEBI:57926"/>
        <dbReference type="EC" id="4.3.1.19"/>
    </reaction>
</comment>
<organism evidence="9 10">
    <name type="scientific">Ruminococcus callidus ATCC 27760</name>
    <dbReference type="NCBI Taxonomy" id="411473"/>
    <lineage>
        <taxon>Bacteria</taxon>
        <taxon>Bacillati</taxon>
        <taxon>Bacillota</taxon>
        <taxon>Clostridia</taxon>
        <taxon>Eubacteriales</taxon>
        <taxon>Oscillospiraceae</taxon>
        <taxon>Ruminococcus</taxon>
    </lineage>
</organism>
<feature type="domain" description="ACT" evidence="8">
    <location>
        <begin position="325"/>
        <end position="398"/>
    </location>
</feature>
<gene>
    <name evidence="9" type="ORF">RUMCAL_00117</name>
</gene>
<evidence type="ECO:0000256" key="4">
    <source>
        <dbReference type="ARBA" id="ARBA00022898"/>
    </source>
</evidence>
<dbReference type="InterPro" id="IPR036052">
    <property type="entry name" value="TrpB-like_PALP_sf"/>
</dbReference>
<evidence type="ECO:0000256" key="6">
    <source>
        <dbReference type="ARBA" id="ARBA00025527"/>
    </source>
</evidence>
<dbReference type="PANTHER" id="PTHR48078">
    <property type="entry name" value="THREONINE DEHYDRATASE, MITOCHONDRIAL-RELATED"/>
    <property type="match status" value="1"/>
</dbReference>
<dbReference type="PROSITE" id="PS51671">
    <property type="entry name" value="ACT"/>
    <property type="match status" value="1"/>
</dbReference>
<evidence type="ECO:0000259" key="8">
    <source>
        <dbReference type="PROSITE" id="PS51671"/>
    </source>
</evidence>
<dbReference type="GO" id="GO:0003941">
    <property type="term" value="F:L-serine ammonia-lyase activity"/>
    <property type="evidence" value="ECO:0007669"/>
    <property type="project" value="TreeGrafter"/>
</dbReference>
<dbReference type="FunFam" id="3.40.50.1100:FF:000007">
    <property type="entry name" value="L-threonine dehydratase catabolic TdcB"/>
    <property type="match status" value="1"/>
</dbReference>
<dbReference type="SUPFAM" id="SSF53686">
    <property type="entry name" value="Tryptophan synthase beta subunit-like PLP-dependent enzymes"/>
    <property type="match status" value="1"/>
</dbReference>
<dbReference type="CDD" id="cd01562">
    <property type="entry name" value="Thr-dehyd"/>
    <property type="match status" value="1"/>
</dbReference>
<dbReference type="OrthoDB" id="9811476at2"/>
<dbReference type="Gene3D" id="3.40.50.1100">
    <property type="match status" value="2"/>
</dbReference>
<dbReference type="GO" id="GO:0000166">
    <property type="term" value="F:nucleotide binding"/>
    <property type="evidence" value="ECO:0007669"/>
    <property type="project" value="UniProtKB-KW"/>
</dbReference>
<dbReference type="PATRIC" id="fig|411473.3.peg.96"/>
<dbReference type="Pfam" id="PF00291">
    <property type="entry name" value="PALP"/>
    <property type="match status" value="1"/>
</dbReference>
<keyword evidence="4 7" id="KW-0663">Pyridoxal phosphate</keyword>
<dbReference type="InterPro" id="IPR002912">
    <property type="entry name" value="ACT_dom"/>
</dbReference>
<dbReference type="HOGENOM" id="CLU_021152_4_1_9"/>
<dbReference type="InterPro" id="IPR044561">
    <property type="entry name" value="ACT_ThrD-II-like"/>
</dbReference>